<dbReference type="PANTHER" id="PTHR11439:SF500">
    <property type="entry name" value="RNA-DIRECTED DNA POLYMERASE"/>
    <property type="match status" value="1"/>
</dbReference>
<dbReference type="AlphaFoldDB" id="A0A151RZU9"/>
<evidence type="ECO:0000313" key="2">
    <source>
        <dbReference type="Proteomes" id="UP000075243"/>
    </source>
</evidence>
<protein>
    <submittedName>
        <fullName evidence="1">Uncharacterized protein</fullName>
    </submittedName>
</protein>
<dbReference type="OMA" id="LVPKITW"/>
<dbReference type="Gramene" id="C.cajan_26724.t">
    <property type="protein sequence ID" value="C.cajan_26724.t.cds1"/>
    <property type="gene ID" value="C.cajan_26724"/>
</dbReference>
<dbReference type="Proteomes" id="UP000075243">
    <property type="component" value="Unassembled WGS sequence"/>
</dbReference>
<proteinExistence type="predicted"/>
<keyword evidence="2" id="KW-1185">Reference proteome</keyword>
<gene>
    <name evidence="1" type="ORF">KK1_030265</name>
</gene>
<dbReference type="PANTHER" id="PTHR11439">
    <property type="entry name" value="GAG-POL-RELATED RETROTRANSPOSON"/>
    <property type="match status" value="1"/>
</dbReference>
<evidence type="ECO:0000313" key="1">
    <source>
        <dbReference type="EMBL" id="KYP48070.1"/>
    </source>
</evidence>
<accession>A0A151RZU9</accession>
<name>A0A151RZU9_CAJCA</name>
<organism evidence="1 2">
    <name type="scientific">Cajanus cajan</name>
    <name type="common">Pigeon pea</name>
    <name type="synonym">Cajanus indicus</name>
    <dbReference type="NCBI Taxonomy" id="3821"/>
    <lineage>
        <taxon>Eukaryota</taxon>
        <taxon>Viridiplantae</taxon>
        <taxon>Streptophyta</taxon>
        <taxon>Embryophyta</taxon>
        <taxon>Tracheophyta</taxon>
        <taxon>Spermatophyta</taxon>
        <taxon>Magnoliopsida</taxon>
        <taxon>eudicotyledons</taxon>
        <taxon>Gunneridae</taxon>
        <taxon>Pentapetalae</taxon>
        <taxon>rosids</taxon>
        <taxon>fabids</taxon>
        <taxon>Fabales</taxon>
        <taxon>Fabaceae</taxon>
        <taxon>Papilionoideae</taxon>
        <taxon>50 kb inversion clade</taxon>
        <taxon>NPAAA clade</taxon>
        <taxon>indigoferoid/millettioid clade</taxon>
        <taxon>Phaseoleae</taxon>
        <taxon>Cajanus</taxon>
    </lineage>
</organism>
<sequence>MTLLAFCDLDQGLDPYDHKSTTGYYIFLELNPISWSSKKQHVVSRSSTKAKCRSLEILVPKITWLQLYVVII</sequence>
<dbReference type="CDD" id="cd09272">
    <property type="entry name" value="RNase_HI_RT_Ty1"/>
    <property type="match status" value="1"/>
</dbReference>
<reference evidence="1" key="1">
    <citation type="journal article" date="2012" name="Nat. Biotechnol.">
        <title>Draft genome sequence of pigeonpea (Cajanus cajan), an orphan legume crop of resource-poor farmers.</title>
        <authorList>
            <person name="Varshney R.K."/>
            <person name="Chen W."/>
            <person name="Li Y."/>
            <person name="Bharti A.K."/>
            <person name="Saxena R.K."/>
            <person name="Schlueter J.A."/>
            <person name="Donoghue M.T."/>
            <person name="Azam S."/>
            <person name="Fan G."/>
            <person name="Whaley A.M."/>
            <person name="Farmer A.D."/>
            <person name="Sheridan J."/>
            <person name="Iwata A."/>
            <person name="Tuteja R."/>
            <person name="Penmetsa R.V."/>
            <person name="Wu W."/>
            <person name="Upadhyaya H.D."/>
            <person name="Yang S.P."/>
            <person name="Shah T."/>
            <person name="Saxena K.B."/>
            <person name="Michael T."/>
            <person name="McCombie W.R."/>
            <person name="Yang B."/>
            <person name="Zhang G."/>
            <person name="Yang H."/>
            <person name="Wang J."/>
            <person name="Spillane C."/>
            <person name="Cook D.R."/>
            <person name="May G.D."/>
            <person name="Xu X."/>
            <person name="Jackson S.A."/>
        </authorList>
    </citation>
    <scope>NUCLEOTIDE SEQUENCE [LARGE SCALE GENOMIC DNA]</scope>
</reference>
<dbReference type="EMBL" id="KQ483509">
    <property type="protein sequence ID" value="KYP48070.1"/>
    <property type="molecule type" value="Genomic_DNA"/>
</dbReference>